<dbReference type="InterPro" id="IPR036188">
    <property type="entry name" value="FAD/NAD-bd_sf"/>
</dbReference>
<evidence type="ECO:0000256" key="1">
    <source>
        <dbReference type="ARBA" id="ARBA00009183"/>
    </source>
</evidence>
<comment type="similarity">
    <text evidence="1">Belongs to the FMO family.</text>
</comment>
<keyword evidence="4" id="KW-0521">NADP</keyword>
<dbReference type="AlphaFoldDB" id="A0AAD4CVM2"/>
<evidence type="ECO:0000256" key="2">
    <source>
        <dbReference type="ARBA" id="ARBA00022630"/>
    </source>
</evidence>
<organism evidence="6 7">
    <name type="scientific">Aspergillus nanangensis</name>
    <dbReference type="NCBI Taxonomy" id="2582783"/>
    <lineage>
        <taxon>Eukaryota</taxon>
        <taxon>Fungi</taxon>
        <taxon>Dikarya</taxon>
        <taxon>Ascomycota</taxon>
        <taxon>Pezizomycotina</taxon>
        <taxon>Eurotiomycetes</taxon>
        <taxon>Eurotiomycetidae</taxon>
        <taxon>Eurotiales</taxon>
        <taxon>Aspergillaceae</taxon>
        <taxon>Aspergillus</taxon>
        <taxon>Aspergillus subgen. Circumdati</taxon>
    </lineage>
</organism>
<evidence type="ECO:0000256" key="3">
    <source>
        <dbReference type="ARBA" id="ARBA00022827"/>
    </source>
</evidence>
<dbReference type="GO" id="GO:0004499">
    <property type="term" value="F:N,N-dimethylaniline monooxygenase activity"/>
    <property type="evidence" value="ECO:0007669"/>
    <property type="project" value="InterPro"/>
</dbReference>
<sequence>MTLRDVKSVAIIGAGPAGAITIDALAQEKAFDNIRVFERRERAGGCWVYDEGEPPSLGDLDALSSRAVDKPVPIPDTLPGVAPRLQAHRFSDTPVYPALEANIDASIMQFSQERIPEIRSQRSIDTHGPDTPFRHHTVISKYIEGLVNRRGYNNLVEFNTTVENVKKNSNPSSPQKRWTLTLRQHHPGREHDFWWQEEFDAVIVATGHYSVPYIPKIPGLKEFAAAHPDRIEHTKGFRDPEKYRGKRVVTIGASVSGADTAFSLVDIAQTPVHAVVRGKYNGYFGDEAFKHPKIQRHPPVSHVTTANAKLTVFFQDGSHVDQVDHLIFGTGYTWTLPFLPQVPVRNNRVPDLYLHIFHEQDPTLAFIGAVAAGFTFKVFEWQAVLVARVLAGRASLPSLVEQKRWAEERVQLRGDGVPFTLISPDFEAYFELLREMAGTPGQGEPGRRLPRFDRRWLDTFQAGHKRRIQMWRRANEAGESDAGMKSKL</sequence>
<dbReference type="Pfam" id="PF00743">
    <property type="entry name" value="FMO-like"/>
    <property type="match status" value="2"/>
</dbReference>
<evidence type="ECO:0000256" key="5">
    <source>
        <dbReference type="ARBA" id="ARBA00023002"/>
    </source>
</evidence>
<dbReference type="GO" id="GO:0050661">
    <property type="term" value="F:NADP binding"/>
    <property type="evidence" value="ECO:0007669"/>
    <property type="project" value="InterPro"/>
</dbReference>
<dbReference type="Pfam" id="PF13450">
    <property type="entry name" value="NAD_binding_8"/>
    <property type="match status" value="1"/>
</dbReference>
<comment type="caution">
    <text evidence="6">The sequence shown here is derived from an EMBL/GenBank/DDBJ whole genome shotgun (WGS) entry which is preliminary data.</text>
</comment>
<gene>
    <name evidence="6" type="ORF">FE257_010852</name>
</gene>
<evidence type="ECO:0000256" key="4">
    <source>
        <dbReference type="ARBA" id="ARBA00022857"/>
    </source>
</evidence>
<dbReference type="PANTHER" id="PTHR23023">
    <property type="entry name" value="DIMETHYLANILINE MONOOXYGENASE"/>
    <property type="match status" value="1"/>
</dbReference>
<dbReference type="EMBL" id="VCAU01000007">
    <property type="protein sequence ID" value="KAF9893540.1"/>
    <property type="molecule type" value="Genomic_DNA"/>
</dbReference>
<dbReference type="GO" id="GO:0050660">
    <property type="term" value="F:flavin adenine dinucleotide binding"/>
    <property type="evidence" value="ECO:0007669"/>
    <property type="project" value="InterPro"/>
</dbReference>
<keyword evidence="7" id="KW-1185">Reference proteome</keyword>
<dbReference type="PRINTS" id="PR00419">
    <property type="entry name" value="ADXRDTASE"/>
</dbReference>
<evidence type="ECO:0000313" key="6">
    <source>
        <dbReference type="EMBL" id="KAF9893540.1"/>
    </source>
</evidence>
<keyword evidence="5" id="KW-0560">Oxidoreductase</keyword>
<dbReference type="InterPro" id="IPR050346">
    <property type="entry name" value="FMO-like"/>
</dbReference>
<proteinExistence type="inferred from homology"/>
<dbReference type="PIRSF" id="PIRSF000332">
    <property type="entry name" value="FMO"/>
    <property type="match status" value="1"/>
</dbReference>
<dbReference type="InterPro" id="IPR020946">
    <property type="entry name" value="Flavin_mOase-like"/>
</dbReference>
<dbReference type="SUPFAM" id="SSF51905">
    <property type="entry name" value="FAD/NAD(P)-binding domain"/>
    <property type="match status" value="2"/>
</dbReference>
<reference evidence="6" key="2">
    <citation type="submission" date="2020-02" db="EMBL/GenBank/DDBJ databases">
        <authorList>
            <person name="Gilchrist C.L.M."/>
            <person name="Chooi Y.-H."/>
        </authorList>
    </citation>
    <scope>NUCLEOTIDE SEQUENCE</scope>
    <source>
        <strain evidence="6">MST-FP2251</strain>
    </source>
</reference>
<keyword evidence="3" id="KW-0274">FAD</keyword>
<dbReference type="Proteomes" id="UP001194746">
    <property type="component" value="Unassembled WGS sequence"/>
</dbReference>
<name>A0AAD4CVM2_ASPNN</name>
<protein>
    <submittedName>
        <fullName evidence="6">Uncharacterized protein</fullName>
    </submittedName>
</protein>
<dbReference type="InterPro" id="IPR000960">
    <property type="entry name" value="Flavin_mOase"/>
</dbReference>
<reference evidence="6" key="1">
    <citation type="journal article" date="2019" name="Beilstein J. Org. Chem.">
        <title>Nanangenines: drimane sesquiterpenoids as the dominant metabolite cohort of a novel Australian fungus, Aspergillus nanangensis.</title>
        <authorList>
            <person name="Lacey H.J."/>
            <person name="Gilchrist C.L.M."/>
            <person name="Crombie A."/>
            <person name="Kalaitzis J.A."/>
            <person name="Vuong D."/>
            <person name="Rutledge P.J."/>
            <person name="Turner P."/>
            <person name="Pitt J.I."/>
            <person name="Lacey E."/>
            <person name="Chooi Y.H."/>
            <person name="Piggott A.M."/>
        </authorList>
    </citation>
    <scope>NUCLEOTIDE SEQUENCE</scope>
    <source>
        <strain evidence="6">MST-FP2251</strain>
    </source>
</reference>
<evidence type="ECO:0000313" key="7">
    <source>
        <dbReference type="Proteomes" id="UP001194746"/>
    </source>
</evidence>
<accession>A0AAD4CVM2</accession>
<dbReference type="Gene3D" id="3.50.50.60">
    <property type="entry name" value="FAD/NAD(P)-binding domain"/>
    <property type="match status" value="2"/>
</dbReference>
<keyword evidence="2" id="KW-0285">Flavoprotein</keyword>